<reference evidence="3" key="2">
    <citation type="submission" date="2022-05" db="EMBL/GenBank/DDBJ databases">
        <authorList>
            <person name="Proctor A.L."/>
            <person name="Phillips G.J."/>
            <person name="Wannemuehler M.J."/>
        </authorList>
    </citation>
    <scope>NUCLEOTIDE SEQUENCE</scope>
    <source>
        <strain evidence="3">ASF457</strain>
    </source>
</reference>
<evidence type="ECO:0000256" key="1">
    <source>
        <dbReference type="ARBA" id="ARBA00009477"/>
    </source>
</evidence>
<keyword evidence="4" id="KW-1185">Reference proteome</keyword>
<dbReference type="Pfam" id="PF25973">
    <property type="entry name" value="BSH_CzcB"/>
    <property type="match status" value="1"/>
</dbReference>
<dbReference type="eggNOG" id="COG0845">
    <property type="taxonomic scope" value="Bacteria"/>
</dbReference>
<dbReference type="Proteomes" id="UP000017429">
    <property type="component" value="Chromosome"/>
</dbReference>
<protein>
    <submittedName>
        <fullName evidence="3">Efflux pump periplasmic linker BepF</fullName>
    </submittedName>
</protein>
<dbReference type="InterPro" id="IPR006143">
    <property type="entry name" value="RND_pump_MFP"/>
</dbReference>
<reference evidence="3" key="1">
    <citation type="journal article" date="2014" name="Genome Announc.">
        <title>Draft genome sequences of the altered schaedler flora, a defined bacterial community from gnotobiotic mice.</title>
        <authorList>
            <person name="Wannemuehler M.J."/>
            <person name="Overstreet A.M."/>
            <person name="Ward D.V."/>
            <person name="Phillips G.J."/>
        </authorList>
    </citation>
    <scope>NUCLEOTIDE SEQUENCE</scope>
    <source>
        <strain evidence="3">ASF457</strain>
    </source>
</reference>
<dbReference type="GO" id="GO:1990281">
    <property type="term" value="C:efflux pump complex"/>
    <property type="evidence" value="ECO:0007669"/>
    <property type="project" value="TreeGrafter"/>
</dbReference>
<dbReference type="SUPFAM" id="SSF111369">
    <property type="entry name" value="HlyD-like secretion proteins"/>
    <property type="match status" value="1"/>
</dbReference>
<dbReference type="AlphaFoldDB" id="V2RQA6"/>
<dbReference type="NCBIfam" id="TIGR01730">
    <property type="entry name" value="RND_mfp"/>
    <property type="match status" value="1"/>
</dbReference>
<reference evidence="3" key="3">
    <citation type="submission" date="2022-06" db="EMBL/GenBank/DDBJ databases">
        <title>Resources to Facilitate Use of the Altered Schaedler Flora (ASF) Mouse Model to Study Microbiome Function.</title>
        <authorList>
            <person name="Proctor A."/>
            <person name="Parvinroo S."/>
            <person name="Richie T."/>
            <person name="Jia X."/>
            <person name="Lee S.T.M."/>
            <person name="Karp P.D."/>
            <person name="Paley S."/>
            <person name="Kostic A.D."/>
            <person name="Pierre J.F."/>
            <person name="Wannemuehler M.J."/>
            <person name="Phillips G.J."/>
        </authorList>
    </citation>
    <scope>NUCLEOTIDE SEQUENCE</scope>
    <source>
        <strain evidence="3">ASF457</strain>
    </source>
</reference>
<dbReference type="PANTHER" id="PTHR30469:SF15">
    <property type="entry name" value="HLYD FAMILY OF SECRETION PROTEINS"/>
    <property type="match status" value="1"/>
</dbReference>
<dbReference type="Gene3D" id="2.40.30.170">
    <property type="match status" value="1"/>
</dbReference>
<feature type="domain" description="CzcB-like barrel-sandwich hybrid" evidence="2">
    <location>
        <begin position="68"/>
        <end position="205"/>
    </location>
</feature>
<dbReference type="Gene3D" id="1.10.287.470">
    <property type="entry name" value="Helix hairpin bin"/>
    <property type="match status" value="1"/>
</dbReference>
<dbReference type="GO" id="GO:0015562">
    <property type="term" value="F:efflux transmembrane transporter activity"/>
    <property type="evidence" value="ECO:0007669"/>
    <property type="project" value="TreeGrafter"/>
</dbReference>
<dbReference type="InterPro" id="IPR058647">
    <property type="entry name" value="BSH_CzcB-like"/>
</dbReference>
<organism evidence="3 4">
    <name type="scientific">Mucispirillum schaedleri ASF457</name>
    <dbReference type="NCBI Taxonomy" id="1379858"/>
    <lineage>
        <taxon>Bacteria</taxon>
        <taxon>Pseudomonadati</taxon>
        <taxon>Deferribacterota</taxon>
        <taxon>Deferribacteres</taxon>
        <taxon>Deferribacterales</taxon>
        <taxon>Mucispirillaceae</taxon>
        <taxon>Mucispirillum</taxon>
    </lineage>
</organism>
<proteinExistence type="inferred from homology"/>
<evidence type="ECO:0000313" key="3">
    <source>
        <dbReference type="EMBL" id="USF23648.1"/>
    </source>
</evidence>
<dbReference type="Gene3D" id="2.40.50.100">
    <property type="match status" value="1"/>
</dbReference>
<accession>V2RQA6</accession>
<dbReference type="EMBL" id="CP097562">
    <property type="protein sequence ID" value="USF23648.1"/>
    <property type="molecule type" value="Genomic_DNA"/>
</dbReference>
<comment type="similarity">
    <text evidence="1">Belongs to the membrane fusion protein (MFP) (TC 8.A.1) family.</text>
</comment>
<dbReference type="PANTHER" id="PTHR30469">
    <property type="entry name" value="MULTIDRUG RESISTANCE PROTEIN MDTA"/>
    <property type="match status" value="1"/>
</dbReference>
<evidence type="ECO:0000313" key="4">
    <source>
        <dbReference type="Proteomes" id="UP000017429"/>
    </source>
</evidence>
<dbReference type="KEGG" id="msch:N508_000714"/>
<dbReference type="OrthoDB" id="9784685at2"/>
<sequence length="366" mass="39708">MGLFMKKCFLVILIILLFIPFLVSAQKQPSGISSSKERVVLVTVEKVSEGMSFPTMMITGSAYFSESSEVAAESAGKVLKVYVNEGDAVEIGQPLASLDDSLLSYSVSSAEASTKQAKSNLDKALRDFNRNKALYNQHSISQQKYQDSLTDYTNAQSMYISSLSQQKQLETQKDKMVIKSPLKGVVISKNVEVGEWVNSGGVVAGVATLTYEAKVYIPETVLPYIKAGQSVTVKTSRKEYTGKVLSINSKGDPATRLFLTRIDLGQDPDLKEGVFVIALIPSGSKIHSLLVPRDAVVERNSVKGVFKVSEDERVRFIPVKIIGYNGGYAAVSSVTEGSLKKDDQIVLDGNNAVNNGVKIKITSKIG</sequence>
<dbReference type="Gene3D" id="2.40.420.20">
    <property type="match status" value="1"/>
</dbReference>
<evidence type="ECO:0000259" key="2">
    <source>
        <dbReference type="Pfam" id="PF25973"/>
    </source>
</evidence>
<name>V2RQA6_9BACT</name>
<gene>
    <name evidence="3" type="primary">bepF_1</name>
    <name evidence="3" type="ORF">N508_000714</name>
</gene>